<name>F9WVR4_TRYVY</name>
<keyword evidence="3" id="KW-1185">Reference proteome</keyword>
<dbReference type="VEuPathDB" id="TriTrypDB:TvY486_0003940"/>
<organism evidence="2 3">
    <name type="scientific">Trypanosoma vivax (strain Y486)</name>
    <dbReference type="NCBI Taxonomy" id="1055687"/>
    <lineage>
        <taxon>Eukaryota</taxon>
        <taxon>Discoba</taxon>
        <taxon>Euglenozoa</taxon>
        <taxon>Kinetoplastea</taxon>
        <taxon>Metakinetoplastina</taxon>
        <taxon>Trypanosomatida</taxon>
        <taxon>Trypanosomatidae</taxon>
        <taxon>Trypanosoma</taxon>
        <taxon>Duttonella</taxon>
    </lineage>
</organism>
<dbReference type="EMBL" id="CAEX01008091">
    <property type="protein sequence ID" value="CCD21673.1"/>
    <property type="molecule type" value="Genomic_DNA"/>
</dbReference>
<evidence type="ECO:0000313" key="2">
    <source>
        <dbReference type="EMBL" id="CCD21673.1"/>
    </source>
</evidence>
<accession>F9WVR4</accession>
<proteinExistence type="predicted"/>
<dbReference type="AlphaFoldDB" id="F9WVR4"/>
<dbReference type="Proteomes" id="UP000009027">
    <property type="component" value="Unassembled WGS sequence"/>
</dbReference>
<evidence type="ECO:0000256" key="1">
    <source>
        <dbReference type="SAM" id="MobiDB-lite"/>
    </source>
</evidence>
<feature type="non-terminal residue" evidence="2">
    <location>
        <position position="296"/>
    </location>
</feature>
<feature type="compositionally biased region" description="Polar residues" evidence="1">
    <location>
        <begin position="124"/>
        <end position="139"/>
    </location>
</feature>
<evidence type="ECO:0000313" key="3">
    <source>
        <dbReference type="Proteomes" id="UP000009027"/>
    </source>
</evidence>
<protein>
    <submittedName>
        <fullName evidence="2">Uncharacterized protein</fullName>
    </submittedName>
</protein>
<reference evidence="2 3" key="1">
    <citation type="journal article" date="2012" name="Proc. Natl. Acad. Sci. U.S.A.">
        <title>Antigenic diversity is generated by distinct evolutionary mechanisms in African trypanosome species.</title>
        <authorList>
            <person name="Jackson A.P."/>
            <person name="Berry A."/>
            <person name="Aslett M."/>
            <person name="Allison H.C."/>
            <person name="Burton P."/>
            <person name="Vavrova-Anderson J."/>
            <person name="Brown R."/>
            <person name="Browne H."/>
            <person name="Corton N."/>
            <person name="Hauser H."/>
            <person name="Gamble J."/>
            <person name="Gilderthorp R."/>
            <person name="Marcello L."/>
            <person name="McQuillan J."/>
            <person name="Otto T.D."/>
            <person name="Quail M.A."/>
            <person name="Sanders M.J."/>
            <person name="van Tonder A."/>
            <person name="Ginger M.L."/>
            <person name="Field M.C."/>
            <person name="Barry J.D."/>
            <person name="Hertz-Fowler C."/>
            <person name="Berriman M."/>
        </authorList>
    </citation>
    <scope>NUCLEOTIDE SEQUENCE</scope>
    <source>
        <strain evidence="2 3">Y486</strain>
    </source>
</reference>
<feature type="region of interest" description="Disordered" evidence="1">
    <location>
        <begin position="118"/>
        <end position="141"/>
    </location>
</feature>
<gene>
    <name evidence="2" type="ORF">TvY486_0003940</name>
</gene>
<sequence>MANECKKRENAVCIAFRAPLRMCHPFATSTFLSLFPREIPSAGLLAEAMFEQEARTPCSCNALSISDGSRTSASECAAPFFFLFISTALSMQLCRFFGVTSPNKLSASEATWASPCEMRRGSRSRASPDTHTSPLSLNRTAPHPYMEASVTNAANGGRCLHGTTGLFSNDVLSQRLLCLTVCAGRPAPPLSCKSLPLSFESPRHTAFRKKQYSSRAPQWGLGIHHAWRKAFQFCHRESFQRRRRPELSYRFLAQENGSSFAVGGRANKFTLLDEAIALTQRGAALPHILGFNAAPL</sequence>